<dbReference type="STRING" id="59922.P9303_17141"/>
<name>A2CAE8_PROM3</name>
<evidence type="ECO:0000313" key="2">
    <source>
        <dbReference type="Proteomes" id="UP000002274"/>
    </source>
</evidence>
<accession>A2CAE8</accession>
<dbReference type="Proteomes" id="UP000002274">
    <property type="component" value="Chromosome"/>
</dbReference>
<organism evidence="1 2">
    <name type="scientific">Prochlorococcus marinus (strain MIT 9303)</name>
    <dbReference type="NCBI Taxonomy" id="59922"/>
    <lineage>
        <taxon>Bacteria</taxon>
        <taxon>Bacillati</taxon>
        <taxon>Cyanobacteriota</taxon>
        <taxon>Cyanophyceae</taxon>
        <taxon>Synechococcales</taxon>
        <taxon>Prochlorococcaceae</taxon>
        <taxon>Prochlorococcus</taxon>
    </lineage>
</organism>
<dbReference type="HOGENOM" id="CLU_2957006_0_0_3"/>
<proteinExistence type="predicted"/>
<dbReference type="EMBL" id="CP000554">
    <property type="protein sequence ID" value="ABM78458.1"/>
    <property type="molecule type" value="Genomic_DNA"/>
</dbReference>
<dbReference type="KEGG" id="pmf:P9303_17141"/>
<dbReference type="AlphaFoldDB" id="A2CAE8"/>
<reference evidence="1 2" key="1">
    <citation type="journal article" date="2007" name="PLoS Genet.">
        <title>Patterns and implications of gene gain and loss in the evolution of Prochlorococcus.</title>
        <authorList>
            <person name="Kettler G.C."/>
            <person name="Martiny A.C."/>
            <person name="Huang K."/>
            <person name="Zucker J."/>
            <person name="Coleman M.L."/>
            <person name="Rodrigue S."/>
            <person name="Chen F."/>
            <person name="Lapidus A."/>
            <person name="Ferriera S."/>
            <person name="Johnson J."/>
            <person name="Steglich C."/>
            <person name="Church G.M."/>
            <person name="Richardson P."/>
            <person name="Chisholm S.W."/>
        </authorList>
    </citation>
    <scope>NUCLEOTIDE SEQUENCE [LARGE SCALE GENOMIC DNA]</scope>
    <source>
        <strain evidence="1 2">MIT 9303</strain>
    </source>
</reference>
<protein>
    <submittedName>
        <fullName evidence="1">Uncharacterized protein</fullName>
    </submittedName>
</protein>
<gene>
    <name evidence="1" type="ordered locus">P9303_17141</name>
</gene>
<evidence type="ECO:0000313" key="1">
    <source>
        <dbReference type="EMBL" id="ABM78458.1"/>
    </source>
</evidence>
<sequence>MIELIFLSCVLASLPNYHWDHAQSWPPSHIQVSEVGFSSCKPADSGYSNEYYLRERKAFERVLI</sequence>